<feature type="transmembrane region" description="Helical" evidence="1">
    <location>
        <begin position="146"/>
        <end position="165"/>
    </location>
</feature>
<feature type="transmembrane region" description="Helical" evidence="1">
    <location>
        <begin position="43"/>
        <end position="64"/>
    </location>
</feature>
<dbReference type="PANTHER" id="PTHR36435">
    <property type="entry name" value="SLR1288 PROTEIN"/>
    <property type="match status" value="1"/>
</dbReference>
<feature type="transmembrane region" description="Helical" evidence="1">
    <location>
        <begin position="85"/>
        <end position="102"/>
    </location>
</feature>
<evidence type="ECO:0000256" key="1">
    <source>
        <dbReference type="SAM" id="Phobius"/>
    </source>
</evidence>
<protein>
    <submittedName>
        <fullName evidence="3">CPBP family intramembrane metalloprotease</fullName>
    </submittedName>
</protein>
<feature type="transmembrane region" description="Helical" evidence="1">
    <location>
        <begin position="197"/>
        <end position="218"/>
    </location>
</feature>
<feature type="transmembrane region" description="Helical" evidence="1">
    <location>
        <begin position="224"/>
        <end position="245"/>
    </location>
</feature>
<dbReference type="Proteomes" id="UP000270678">
    <property type="component" value="Chromosome"/>
</dbReference>
<accession>A0A3Q9I8F0</accession>
<feature type="domain" description="CAAX prenyl protease 2/Lysostaphin resistance protein A-like" evidence="2">
    <location>
        <begin position="114"/>
        <end position="209"/>
    </location>
</feature>
<dbReference type="AlphaFoldDB" id="A0A3Q9I8F0"/>
<dbReference type="KEGG" id="plut:EI981_11070"/>
<dbReference type="Pfam" id="PF02517">
    <property type="entry name" value="Rce1-like"/>
    <property type="match status" value="1"/>
</dbReference>
<feature type="transmembrane region" description="Helical" evidence="1">
    <location>
        <begin position="108"/>
        <end position="126"/>
    </location>
</feature>
<proteinExistence type="predicted"/>
<feature type="transmembrane region" description="Helical" evidence="1">
    <location>
        <begin position="171"/>
        <end position="190"/>
    </location>
</feature>
<dbReference type="GO" id="GO:0006508">
    <property type="term" value="P:proteolysis"/>
    <property type="evidence" value="ECO:0007669"/>
    <property type="project" value="UniProtKB-KW"/>
</dbReference>
<dbReference type="GO" id="GO:0008237">
    <property type="term" value="F:metallopeptidase activity"/>
    <property type="evidence" value="ECO:0007669"/>
    <property type="project" value="UniProtKB-KW"/>
</dbReference>
<dbReference type="InterPro" id="IPR003675">
    <property type="entry name" value="Rce1/LyrA-like_dom"/>
</dbReference>
<keyword evidence="3" id="KW-0378">Hydrolase</keyword>
<keyword evidence="3" id="KW-0645">Protease</keyword>
<keyword evidence="3" id="KW-0482">Metalloprotease</keyword>
<feature type="transmembrane region" description="Helical" evidence="1">
    <location>
        <begin position="12"/>
        <end position="37"/>
    </location>
</feature>
<keyword evidence="4" id="KW-1185">Reference proteome</keyword>
<evidence type="ECO:0000313" key="4">
    <source>
        <dbReference type="Proteomes" id="UP000270678"/>
    </source>
</evidence>
<dbReference type="EMBL" id="CP034346">
    <property type="protein sequence ID" value="AZS14945.1"/>
    <property type="molecule type" value="Genomic_DNA"/>
</dbReference>
<keyword evidence="1" id="KW-1133">Transmembrane helix</keyword>
<dbReference type="GO" id="GO:0080120">
    <property type="term" value="P:CAAX-box protein maturation"/>
    <property type="evidence" value="ECO:0007669"/>
    <property type="project" value="UniProtKB-ARBA"/>
</dbReference>
<sequence length="260" mass="28929">MLMGEKQRKEHPILFSLMLGIVLTLIVAIASAVATILESHDRGIMMAQGIAFLVMAIIITFYMRKRDASLGIFGFKGMNMSQAKAVLYYVPLLVIVMVQPIIGGLNTSLSVIDIVIILFFSLLVGYTEESIFRGILRERLRPKGAAFFIVFSSLFFGILHMANAFNGSGFLHIFLQVVNALLIGFILALIIEATNSIFPLILFHFLFDALAQLTSNSILEKEVLAVSILNILYLLYGIYLVYILLKRKRTAIHATGHISQ</sequence>
<dbReference type="RefSeq" id="WP_126998080.1">
    <property type="nucleotide sequence ID" value="NZ_CP034346.1"/>
</dbReference>
<name>A0A3Q9I8F0_9BACL</name>
<dbReference type="OrthoDB" id="371054at2"/>
<dbReference type="PANTHER" id="PTHR36435:SF1">
    <property type="entry name" value="CAAX AMINO TERMINAL PROTEASE FAMILY PROTEIN"/>
    <property type="match status" value="1"/>
</dbReference>
<keyword evidence="1" id="KW-0472">Membrane</keyword>
<reference evidence="4" key="1">
    <citation type="submission" date="2018-12" db="EMBL/GenBank/DDBJ databases">
        <title>Complete genome sequence of Paenibacillus sp. MBLB1234.</title>
        <authorList>
            <person name="Nam Y.-D."/>
            <person name="Kang J."/>
            <person name="Chung W.-H."/>
            <person name="Park Y.S."/>
        </authorList>
    </citation>
    <scope>NUCLEOTIDE SEQUENCE [LARGE SCALE GENOMIC DNA]</scope>
    <source>
        <strain evidence="4">MBLB1234</strain>
    </source>
</reference>
<evidence type="ECO:0000259" key="2">
    <source>
        <dbReference type="Pfam" id="PF02517"/>
    </source>
</evidence>
<organism evidence="3 4">
    <name type="scientific">Paenibacillus lutimineralis</name>
    <dbReference type="NCBI Taxonomy" id="2707005"/>
    <lineage>
        <taxon>Bacteria</taxon>
        <taxon>Bacillati</taxon>
        <taxon>Bacillota</taxon>
        <taxon>Bacilli</taxon>
        <taxon>Bacillales</taxon>
        <taxon>Paenibacillaceae</taxon>
        <taxon>Paenibacillus</taxon>
    </lineage>
</organism>
<gene>
    <name evidence="3" type="ORF">EI981_11070</name>
</gene>
<keyword evidence="1" id="KW-0812">Transmembrane</keyword>
<evidence type="ECO:0000313" key="3">
    <source>
        <dbReference type="EMBL" id="AZS14945.1"/>
    </source>
</evidence>
<dbReference type="InterPro" id="IPR052710">
    <property type="entry name" value="CAAX_protease"/>
</dbReference>
<dbReference type="GO" id="GO:0004175">
    <property type="term" value="F:endopeptidase activity"/>
    <property type="evidence" value="ECO:0007669"/>
    <property type="project" value="UniProtKB-ARBA"/>
</dbReference>